<protein>
    <recommendedName>
        <fullName evidence="3">Peptidase S1 domain-containing protein</fullName>
    </recommendedName>
</protein>
<evidence type="ECO:0000256" key="2">
    <source>
        <dbReference type="RuleBase" id="RU363034"/>
    </source>
</evidence>
<dbReference type="FunFam" id="2.40.10.10:FF:000068">
    <property type="entry name" value="transmembrane protease serine 2"/>
    <property type="match status" value="1"/>
</dbReference>
<dbReference type="InterPro" id="IPR001254">
    <property type="entry name" value="Trypsin_dom"/>
</dbReference>
<dbReference type="PROSITE" id="PS50240">
    <property type="entry name" value="TRYPSIN_DOM"/>
    <property type="match status" value="1"/>
</dbReference>
<dbReference type="PROSITE" id="PS00134">
    <property type="entry name" value="TRYPSIN_HIS"/>
    <property type="match status" value="1"/>
</dbReference>
<dbReference type="Gene3D" id="2.40.10.10">
    <property type="entry name" value="Trypsin-like serine proteases"/>
    <property type="match status" value="1"/>
</dbReference>
<dbReference type="InterPro" id="IPR043504">
    <property type="entry name" value="Peptidase_S1_PA_chymotrypsin"/>
</dbReference>
<dbReference type="Pfam" id="PF00089">
    <property type="entry name" value="Trypsin"/>
    <property type="match status" value="1"/>
</dbReference>
<dbReference type="CDD" id="cd00190">
    <property type="entry name" value="Tryp_SPc"/>
    <property type="match status" value="1"/>
</dbReference>
<evidence type="ECO:0000313" key="4">
    <source>
        <dbReference type="EMBL" id="TKR57794.1"/>
    </source>
</evidence>
<gene>
    <name evidence="4" type="ORF">L596_030447</name>
</gene>
<accession>A0A4U5LPG8</accession>
<dbReference type="EMBL" id="AZBU02000014">
    <property type="protein sequence ID" value="TKR57794.1"/>
    <property type="molecule type" value="Genomic_DNA"/>
</dbReference>
<organism evidence="4 5">
    <name type="scientific">Steinernema carpocapsae</name>
    <name type="common">Entomopathogenic nematode</name>
    <dbReference type="NCBI Taxonomy" id="34508"/>
    <lineage>
        <taxon>Eukaryota</taxon>
        <taxon>Metazoa</taxon>
        <taxon>Ecdysozoa</taxon>
        <taxon>Nematoda</taxon>
        <taxon>Chromadorea</taxon>
        <taxon>Rhabditida</taxon>
        <taxon>Tylenchina</taxon>
        <taxon>Panagrolaimomorpha</taxon>
        <taxon>Strongyloidoidea</taxon>
        <taxon>Steinernematidae</taxon>
        <taxon>Steinernema</taxon>
    </lineage>
</organism>
<dbReference type="STRING" id="34508.A0A4U5LPG8"/>
<keyword evidence="5" id="KW-1185">Reference proteome</keyword>
<dbReference type="GO" id="GO:0004252">
    <property type="term" value="F:serine-type endopeptidase activity"/>
    <property type="evidence" value="ECO:0007669"/>
    <property type="project" value="InterPro"/>
</dbReference>
<dbReference type="InterPro" id="IPR001314">
    <property type="entry name" value="Peptidase_S1A"/>
</dbReference>
<evidence type="ECO:0000313" key="5">
    <source>
        <dbReference type="Proteomes" id="UP000298663"/>
    </source>
</evidence>
<dbReference type="SUPFAM" id="SSF50494">
    <property type="entry name" value="Trypsin-like serine proteases"/>
    <property type="match status" value="1"/>
</dbReference>
<dbReference type="GO" id="GO:0006508">
    <property type="term" value="P:proteolysis"/>
    <property type="evidence" value="ECO:0007669"/>
    <property type="project" value="UniProtKB-KW"/>
</dbReference>
<evidence type="ECO:0000259" key="3">
    <source>
        <dbReference type="PROSITE" id="PS50240"/>
    </source>
</evidence>
<sequence length="272" mass="29943">MSASCFASDQKPKTSKLIFGGDRAALGQFPWQVLFQLKMLGDSKIYTCGGSFLTKRHVLTAAHCTKWMGFGSVAMLAVIDKTMAYWDPTIQVVGISSSVNHPDYVPGGPFKNDIAVVTLSSDVKLTDNVKPVTIKKEDGYIIGIHQGTVSGFGATNGELKTLSSNYLFYANVTITEMDYCRSTWKSLTHGEIILSDKQICSGNKGKGVGPGDSGGPLQVYHNSQWYQIGLGSFVYGNDEQMSNQWWYPAVFTRVAKYCDFVEETTRNEFKCV</sequence>
<dbReference type="PROSITE" id="PS00135">
    <property type="entry name" value="TRYPSIN_SER"/>
    <property type="match status" value="1"/>
</dbReference>
<reference evidence="4 5" key="1">
    <citation type="journal article" date="2015" name="Genome Biol.">
        <title>Comparative genomics of Steinernema reveals deeply conserved gene regulatory networks.</title>
        <authorList>
            <person name="Dillman A.R."/>
            <person name="Macchietto M."/>
            <person name="Porter C.F."/>
            <person name="Rogers A."/>
            <person name="Williams B."/>
            <person name="Antoshechkin I."/>
            <person name="Lee M.M."/>
            <person name="Goodwin Z."/>
            <person name="Lu X."/>
            <person name="Lewis E.E."/>
            <person name="Goodrich-Blair H."/>
            <person name="Stock S.P."/>
            <person name="Adams B.J."/>
            <person name="Sternberg P.W."/>
            <person name="Mortazavi A."/>
        </authorList>
    </citation>
    <scope>NUCLEOTIDE SEQUENCE [LARGE SCALE GENOMIC DNA]</scope>
    <source>
        <strain evidence="4 5">ALL</strain>
    </source>
</reference>
<dbReference type="OrthoDB" id="5820960at2759"/>
<reference evidence="4 5" key="2">
    <citation type="journal article" date="2019" name="G3 (Bethesda)">
        <title>Hybrid Assembly of the Genome of the Entomopathogenic Nematode Steinernema carpocapsae Identifies the X-Chromosome.</title>
        <authorList>
            <person name="Serra L."/>
            <person name="Macchietto M."/>
            <person name="Macias-Munoz A."/>
            <person name="McGill C.J."/>
            <person name="Rodriguez I.M."/>
            <person name="Rodriguez B."/>
            <person name="Murad R."/>
            <person name="Mortazavi A."/>
        </authorList>
    </citation>
    <scope>NUCLEOTIDE SEQUENCE [LARGE SCALE GENOMIC DNA]</scope>
    <source>
        <strain evidence="4 5">ALL</strain>
    </source>
</reference>
<keyword evidence="2" id="KW-0378">Hydrolase</keyword>
<feature type="domain" description="Peptidase S1" evidence="3">
    <location>
        <begin position="18"/>
        <end position="266"/>
    </location>
</feature>
<dbReference type="InterPro" id="IPR009003">
    <property type="entry name" value="Peptidase_S1_PA"/>
</dbReference>
<comment type="caution">
    <text evidence="4">The sequence shown here is derived from an EMBL/GenBank/DDBJ whole genome shotgun (WGS) entry which is preliminary data.</text>
</comment>
<keyword evidence="2" id="KW-0645">Protease</keyword>
<name>A0A4U5LPG8_STECR</name>
<dbReference type="AlphaFoldDB" id="A0A4U5LPG8"/>
<dbReference type="Proteomes" id="UP000298663">
    <property type="component" value="Unassembled WGS sequence"/>
</dbReference>
<proteinExistence type="predicted"/>
<keyword evidence="2" id="KW-0720">Serine protease</keyword>
<evidence type="ECO:0000256" key="1">
    <source>
        <dbReference type="ARBA" id="ARBA00023157"/>
    </source>
</evidence>
<dbReference type="PRINTS" id="PR00722">
    <property type="entry name" value="CHYMOTRYPSIN"/>
</dbReference>
<dbReference type="InterPro" id="IPR018114">
    <property type="entry name" value="TRYPSIN_HIS"/>
</dbReference>
<dbReference type="SMART" id="SM00020">
    <property type="entry name" value="Tryp_SPc"/>
    <property type="match status" value="1"/>
</dbReference>
<dbReference type="PANTHER" id="PTHR24253:SF153">
    <property type="entry name" value="SERINE PROTEASE HEPSIN"/>
    <property type="match status" value="1"/>
</dbReference>
<dbReference type="InterPro" id="IPR033116">
    <property type="entry name" value="TRYPSIN_SER"/>
</dbReference>
<dbReference type="PANTHER" id="PTHR24253">
    <property type="entry name" value="TRANSMEMBRANE PROTEASE SERINE"/>
    <property type="match status" value="1"/>
</dbReference>
<keyword evidence="1" id="KW-1015">Disulfide bond</keyword>